<feature type="compositionally biased region" description="Basic and acidic residues" evidence="5">
    <location>
        <begin position="12"/>
        <end position="24"/>
    </location>
</feature>
<evidence type="ECO:0000256" key="1">
    <source>
        <dbReference type="ARBA" id="ARBA00004141"/>
    </source>
</evidence>
<dbReference type="PANTHER" id="PTHR11827">
    <property type="entry name" value="SOLUTE CARRIER FAMILY 12, CATION COTRANSPORTERS"/>
    <property type="match status" value="1"/>
</dbReference>
<dbReference type="Proteomes" id="UP000789390">
    <property type="component" value="Unassembled WGS sequence"/>
</dbReference>
<keyword evidence="4" id="KW-0472">Membrane</keyword>
<dbReference type="InterPro" id="IPR018491">
    <property type="entry name" value="SLC12_C"/>
</dbReference>
<reference evidence="7" key="1">
    <citation type="submission" date="2021-11" db="EMBL/GenBank/DDBJ databases">
        <authorList>
            <person name="Schell T."/>
        </authorList>
    </citation>
    <scope>NUCLEOTIDE SEQUENCE</scope>
    <source>
        <strain evidence="7">M5</strain>
    </source>
</reference>
<dbReference type="InterPro" id="IPR004842">
    <property type="entry name" value="SLC12A_fam"/>
</dbReference>
<dbReference type="GO" id="GO:0055064">
    <property type="term" value="P:chloride ion homeostasis"/>
    <property type="evidence" value="ECO:0007669"/>
    <property type="project" value="TreeGrafter"/>
</dbReference>
<dbReference type="EMBL" id="CAKKLH010000307">
    <property type="protein sequence ID" value="CAH0110869.1"/>
    <property type="molecule type" value="Genomic_DNA"/>
</dbReference>
<dbReference type="GO" id="GO:0006884">
    <property type="term" value="P:cell volume homeostasis"/>
    <property type="evidence" value="ECO:0007669"/>
    <property type="project" value="TreeGrafter"/>
</dbReference>
<dbReference type="GO" id="GO:0055078">
    <property type="term" value="P:sodium ion homeostasis"/>
    <property type="evidence" value="ECO:0007669"/>
    <property type="project" value="TreeGrafter"/>
</dbReference>
<feature type="region of interest" description="Disordered" evidence="5">
    <location>
        <begin position="1"/>
        <end position="24"/>
    </location>
</feature>
<keyword evidence="2" id="KW-0812">Transmembrane</keyword>
<dbReference type="GO" id="GO:0016020">
    <property type="term" value="C:membrane"/>
    <property type="evidence" value="ECO:0007669"/>
    <property type="project" value="UniProtKB-SubCell"/>
</dbReference>
<dbReference type="OrthoDB" id="2020542at2759"/>
<dbReference type="Pfam" id="PF03522">
    <property type="entry name" value="SLC12"/>
    <property type="match status" value="1"/>
</dbReference>
<evidence type="ECO:0000256" key="2">
    <source>
        <dbReference type="ARBA" id="ARBA00022692"/>
    </source>
</evidence>
<evidence type="ECO:0000313" key="8">
    <source>
        <dbReference type="Proteomes" id="UP000789390"/>
    </source>
</evidence>
<dbReference type="GO" id="GO:1990573">
    <property type="term" value="P:potassium ion import across plasma membrane"/>
    <property type="evidence" value="ECO:0007669"/>
    <property type="project" value="TreeGrafter"/>
</dbReference>
<evidence type="ECO:0000313" key="7">
    <source>
        <dbReference type="EMBL" id="CAH0110869.1"/>
    </source>
</evidence>
<keyword evidence="3" id="KW-1133">Transmembrane helix</keyword>
<organism evidence="7 8">
    <name type="scientific">Daphnia galeata</name>
    <dbReference type="NCBI Taxonomy" id="27404"/>
    <lineage>
        <taxon>Eukaryota</taxon>
        <taxon>Metazoa</taxon>
        <taxon>Ecdysozoa</taxon>
        <taxon>Arthropoda</taxon>
        <taxon>Crustacea</taxon>
        <taxon>Branchiopoda</taxon>
        <taxon>Diplostraca</taxon>
        <taxon>Cladocera</taxon>
        <taxon>Anomopoda</taxon>
        <taxon>Daphniidae</taxon>
        <taxon>Daphnia</taxon>
    </lineage>
</organism>
<gene>
    <name evidence="7" type="ORF">DGAL_LOCUS14476</name>
</gene>
<feature type="domain" description="SLC12A transporter C-terminal" evidence="6">
    <location>
        <begin position="74"/>
        <end position="483"/>
    </location>
</feature>
<evidence type="ECO:0000256" key="4">
    <source>
        <dbReference type="ARBA" id="ARBA00023136"/>
    </source>
</evidence>
<dbReference type="GO" id="GO:0008511">
    <property type="term" value="F:sodium:potassium:chloride symporter activity"/>
    <property type="evidence" value="ECO:0007669"/>
    <property type="project" value="TreeGrafter"/>
</dbReference>
<proteinExistence type="predicted"/>
<name>A0A8J2RYQ2_9CRUS</name>
<comment type="caution">
    <text evidence="7">The sequence shown here is derived from an EMBL/GenBank/DDBJ whole genome shotgun (WGS) entry which is preliminary data.</text>
</comment>
<sequence>MAESADGHSLNRSHDAHKYPHSDDNDCEVNWGSSTQAQTYRAALTSIQQLVHIEEHVKNYRPQILVLTGLPNTRPALVDFAYLICKNNSLMICGHIAKERLTFETRSQLQQKAYRYLRFIKIKGFFSVADNSDLHTGVAAMLGLSGVGKVKPNILMMGYKNDWQTCDRNSLDQYFLTIHTGFEMNVGVAILRVKEGLDCSGILGDVDDMILKASSKKNKEKKNIVAQTGNVVTTTEELSASTLTIIQNEIKSTKNECFKSDKKKKNRKTEQNLALRDTSGHPLPKSVLNSIILFQRKQKKNTVDVWWLSDDGGLTLLLPVIINNRSNWSASKLRIFCTASGVNELEKDHRGMAILLSKFRIDYSDLVIITDADEEPKNKTKKWFDGIIQPLLQPGIDGNSLGPMLTKAELESFQYKTDRYLRMRELLLDHSSDSNLVVMTLRMTRKGDFNASLYMAWLEALTANMPPFMLVRGNQTSVLTFYS</sequence>
<dbReference type="AlphaFoldDB" id="A0A8J2RYQ2"/>
<protein>
    <recommendedName>
        <fullName evidence="6">SLC12A transporter C-terminal domain-containing protein</fullName>
    </recommendedName>
</protein>
<evidence type="ECO:0000256" key="3">
    <source>
        <dbReference type="ARBA" id="ARBA00022989"/>
    </source>
</evidence>
<evidence type="ECO:0000259" key="6">
    <source>
        <dbReference type="Pfam" id="PF03522"/>
    </source>
</evidence>
<evidence type="ECO:0000256" key="5">
    <source>
        <dbReference type="SAM" id="MobiDB-lite"/>
    </source>
</evidence>
<dbReference type="PANTHER" id="PTHR11827:SF103">
    <property type="entry name" value="SODIUM CHLORIDE COTRANSPORTER 69, ISOFORM E"/>
    <property type="match status" value="1"/>
</dbReference>
<comment type="subcellular location">
    <subcellularLocation>
        <location evidence="1">Membrane</location>
        <topology evidence="1">Multi-pass membrane protein</topology>
    </subcellularLocation>
</comment>
<keyword evidence="8" id="KW-1185">Reference proteome</keyword>
<accession>A0A8J2RYQ2</accession>
<dbReference type="GO" id="GO:0055075">
    <property type="term" value="P:potassium ion homeostasis"/>
    <property type="evidence" value="ECO:0007669"/>
    <property type="project" value="TreeGrafter"/>
</dbReference>